<dbReference type="Gene3D" id="1.10.10.2840">
    <property type="entry name" value="PucR C-terminal helix-turn-helix domain"/>
    <property type="match status" value="1"/>
</dbReference>
<dbReference type="SMART" id="SM00065">
    <property type="entry name" value="GAF"/>
    <property type="match status" value="1"/>
</dbReference>
<dbReference type="Pfam" id="PF17853">
    <property type="entry name" value="GGDEF_2"/>
    <property type="match status" value="1"/>
</dbReference>
<reference evidence="4" key="1">
    <citation type="submission" date="2023-07" db="EMBL/GenBank/DDBJ databases">
        <title>30 novel species of actinomycetes from the DSMZ collection.</title>
        <authorList>
            <person name="Nouioui I."/>
        </authorList>
    </citation>
    <scope>NUCLEOTIDE SEQUENCE [LARGE SCALE GENOMIC DNA]</scope>
    <source>
        <strain evidence="4">DSM 41982</strain>
    </source>
</reference>
<protein>
    <submittedName>
        <fullName evidence="3">Helix-turn-helix domain-containing protein</fullName>
    </submittedName>
</protein>
<dbReference type="Pfam" id="PF01590">
    <property type="entry name" value="GAF"/>
    <property type="match status" value="1"/>
</dbReference>
<dbReference type="InterPro" id="IPR003018">
    <property type="entry name" value="GAF"/>
</dbReference>
<gene>
    <name evidence="3" type="ORF">RM574_14465</name>
</gene>
<evidence type="ECO:0000259" key="2">
    <source>
        <dbReference type="SMART" id="SM00065"/>
    </source>
</evidence>
<dbReference type="RefSeq" id="WP_311677104.1">
    <property type="nucleotide sequence ID" value="NZ_JAVRER010000019.1"/>
</dbReference>
<dbReference type="PANTHER" id="PTHR33744:SF1">
    <property type="entry name" value="DNA-BINDING TRANSCRIPTIONAL ACTIVATOR ADER"/>
    <property type="match status" value="1"/>
</dbReference>
<dbReference type="Proteomes" id="UP001183607">
    <property type="component" value="Unassembled WGS sequence"/>
</dbReference>
<dbReference type="SUPFAM" id="SSF55781">
    <property type="entry name" value="GAF domain-like"/>
    <property type="match status" value="1"/>
</dbReference>
<evidence type="ECO:0000313" key="3">
    <source>
        <dbReference type="EMBL" id="MDT0416693.1"/>
    </source>
</evidence>
<sequence length="659" mass="69529">MSTPSHAPASAVPHLRHLLELLAEDAAEDEFKAVEERARAAGIPAADLAETGRAVASALRVRTLLRTHRRRERELTALFDTATDLAATRDPDAVLKAIVRRARRLLGTDTAYLTLPDEEAGDTYMRVTDGSVSEVFQNLRLELGEGLGGLVAQTARPYASPDYRTDERFRHTRDINAGVFDEGLVAILGVPLLLGSVHGGDRKVIGVLFAADRSPRAFAPEEVALLSSLAAHAAIALDTARALDDTRAALAGLGRANEVVRAHAAAVQRAEEAHDRLTDLVLRGGDVREVAAAVAGLLAGTLSVHDPGGRPLAAVRHDGGPVAADSMDARWLVAAAEESRTAARAVRRGGRWICAVLAGQELLAIMVLHRRAPLEDADRRLFERAGVVTGLLMLLRRTVAETENRVRGELVNDLLTDAGRNPGLLTERGHRLGVDLARPHLVLVADTVPEARDRLGSAAVRHLFGSPPGSASAEHAGAVVLLVPAGTGEGPSSGDRPPGEAARAAAAQLGHLTGAPVTVAAAGPVAGPARLATAHAEAVRCLRALHVLGRAGEGASAAELGFLGILLGDDKDLDGFVEKTLGPLLAYDAQRATELVRTLRAYFGAGGSLVRAKETLHVHVNTVVQRLERVEALLGPDWNTPEHALELQLALTLVQLREG</sequence>
<evidence type="ECO:0000256" key="1">
    <source>
        <dbReference type="ARBA" id="ARBA00006754"/>
    </source>
</evidence>
<name>A0ABD5E6L1_9ACTN</name>
<comment type="similarity">
    <text evidence="1">Belongs to the CdaR family.</text>
</comment>
<accession>A0ABD5E6L1</accession>
<dbReference type="InterPro" id="IPR042070">
    <property type="entry name" value="PucR_C-HTH_sf"/>
</dbReference>
<dbReference type="AlphaFoldDB" id="A0ABD5E6L1"/>
<evidence type="ECO:0000313" key="4">
    <source>
        <dbReference type="Proteomes" id="UP001183607"/>
    </source>
</evidence>
<dbReference type="PANTHER" id="PTHR33744">
    <property type="entry name" value="CARBOHYDRATE DIACID REGULATOR"/>
    <property type="match status" value="1"/>
</dbReference>
<comment type="caution">
    <text evidence="3">The sequence shown here is derived from an EMBL/GenBank/DDBJ whole genome shotgun (WGS) entry which is preliminary data.</text>
</comment>
<dbReference type="Gene3D" id="3.30.450.40">
    <property type="match status" value="1"/>
</dbReference>
<proteinExistence type="inferred from homology"/>
<dbReference type="EMBL" id="JAVRER010000019">
    <property type="protein sequence ID" value="MDT0416693.1"/>
    <property type="molecule type" value="Genomic_DNA"/>
</dbReference>
<dbReference type="InterPro" id="IPR041522">
    <property type="entry name" value="CdaR_GGDEF"/>
</dbReference>
<dbReference type="Pfam" id="PF13556">
    <property type="entry name" value="HTH_30"/>
    <property type="match status" value="1"/>
</dbReference>
<dbReference type="InterPro" id="IPR051448">
    <property type="entry name" value="CdaR-like_regulators"/>
</dbReference>
<feature type="domain" description="GAF" evidence="2">
    <location>
        <begin position="90"/>
        <end position="247"/>
    </location>
</feature>
<dbReference type="InterPro" id="IPR029016">
    <property type="entry name" value="GAF-like_dom_sf"/>
</dbReference>
<dbReference type="InterPro" id="IPR025736">
    <property type="entry name" value="PucR_C-HTH_dom"/>
</dbReference>
<organism evidence="3 4">
    <name type="scientific">Streptomyces evansiae</name>
    <dbReference type="NCBI Taxonomy" id="3075535"/>
    <lineage>
        <taxon>Bacteria</taxon>
        <taxon>Bacillati</taxon>
        <taxon>Actinomycetota</taxon>
        <taxon>Actinomycetes</taxon>
        <taxon>Kitasatosporales</taxon>
        <taxon>Streptomycetaceae</taxon>
        <taxon>Streptomyces</taxon>
    </lineage>
</organism>